<evidence type="ECO:0000313" key="2">
    <source>
        <dbReference type="EMBL" id="JAD60780.1"/>
    </source>
</evidence>
<keyword evidence="1" id="KW-1133">Transmembrane helix</keyword>
<proteinExistence type="predicted"/>
<dbReference type="EMBL" id="GBRH01237115">
    <property type="protein sequence ID" value="JAD60780.1"/>
    <property type="molecule type" value="Transcribed_RNA"/>
</dbReference>
<keyword evidence="1" id="KW-0812">Transmembrane</keyword>
<evidence type="ECO:0000256" key="1">
    <source>
        <dbReference type="SAM" id="Phobius"/>
    </source>
</evidence>
<accession>A0A0A9BHT3</accession>
<name>A0A0A9BHT3_ARUDO</name>
<organism evidence="2">
    <name type="scientific">Arundo donax</name>
    <name type="common">Giant reed</name>
    <name type="synonym">Donax arundinaceus</name>
    <dbReference type="NCBI Taxonomy" id="35708"/>
    <lineage>
        <taxon>Eukaryota</taxon>
        <taxon>Viridiplantae</taxon>
        <taxon>Streptophyta</taxon>
        <taxon>Embryophyta</taxon>
        <taxon>Tracheophyta</taxon>
        <taxon>Spermatophyta</taxon>
        <taxon>Magnoliopsida</taxon>
        <taxon>Liliopsida</taxon>
        <taxon>Poales</taxon>
        <taxon>Poaceae</taxon>
        <taxon>PACMAD clade</taxon>
        <taxon>Arundinoideae</taxon>
        <taxon>Arundineae</taxon>
        <taxon>Arundo</taxon>
    </lineage>
</organism>
<feature type="transmembrane region" description="Helical" evidence="1">
    <location>
        <begin position="6"/>
        <end position="23"/>
    </location>
</feature>
<protein>
    <submittedName>
        <fullName evidence="2">Uncharacterized protein</fullName>
    </submittedName>
</protein>
<keyword evidence="1" id="KW-0472">Membrane</keyword>
<reference evidence="2" key="2">
    <citation type="journal article" date="2015" name="Data Brief">
        <title>Shoot transcriptome of the giant reed, Arundo donax.</title>
        <authorList>
            <person name="Barrero R.A."/>
            <person name="Guerrero F.D."/>
            <person name="Moolhuijzen P."/>
            <person name="Goolsby J.A."/>
            <person name="Tidwell J."/>
            <person name="Bellgard S.E."/>
            <person name="Bellgard M.I."/>
        </authorList>
    </citation>
    <scope>NUCLEOTIDE SEQUENCE</scope>
    <source>
        <tissue evidence="2">Shoot tissue taken approximately 20 cm above the soil surface</tissue>
    </source>
</reference>
<dbReference type="AlphaFoldDB" id="A0A0A9BHT3"/>
<sequence>MPSPTITMLVFFFFTSTFSWYTPRFT</sequence>
<reference evidence="2" key="1">
    <citation type="submission" date="2014-09" db="EMBL/GenBank/DDBJ databases">
        <authorList>
            <person name="Magalhaes I.L.F."/>
            <person name="Oliveira U."/>
            <person name="Santos F.R."/>
            <person name="Vidigal T.H.D.A."/>
            <person name="Brescovit A.D."/>
            <person name="Santos A.J."/>
        </authorList>
    </citation>
    <scope>NUCLEOTIDE SEQUENCE</scope>
    <source>
        <tissue evidence="2">Shoot tissue taken approximately 20 cm above the soil surface</tissue>
    </source>
</reference>